<protein>
    <submittedName>
        <fullName evidence="3">Uncharacterized protein</fullName>
    </submittedName>
</protein>
<dbReference type="Proteomes" id="UP000225706">
    <property type="component" value="Unassembled WGS sequence"/>
</dbReference>
<feature type="signal peptide" evidence="2">
    <location>
        <begin position="1"/>
        <end position="25"/>
    </location>
</feature>
<dbReference type="AlphaFoldDB" id="A0A2B4REP5"/>
<reference evidence="4" key="1">
    <citation type="journal article" date="2017" name="bioRxiv">
        <title>Comparative analysis of the genomes of Stylophora pistillata and Acropora digitifera provides evidence for extensive differences between species of corals.</title>
        <authorList>
            <person name="Voolstra C.R."/>
            <person name="Li Y."/>
            <person name="Liew Y.J."/>
            <person name="Baumgarten S."/>
            <person name="Zoccola D."/>
            <person name="Flot J.-F."/>
            <person name="Tambutte S."/>
            <person name="Allemand D."/>
            <person name="Aranda M."/>
        </authorList>
    </citation>
    <scope>NUCLEOTIDE SEQUENCE [LARGE SCALE GENOMIC DNA]</scope>
</reference>
<dbReference type="EMBL" id="LSMT01000740">
    <property type="protein sequence ID" value="PFX14732.1"/>
    <property type="molecule type" value="Genomic_DNA"/>
</dbReference>
<keyword evidence="2" id="KW-0732">Signal</keyword>
<keyword evidence="4" id="KW-1185">Reference proteome</keyword>
<proteinExistence type="predicted"/>
<feature type="region of interest" description="Disordered" evidence="1">
    <location>
        <begin position="48"/>
        <end position="88"/>
    </location>
</feature>
<feature type="chain" id="PRO_5013219510" evidence="2">
    <location>
        <begin position="26"/>
        <end position="88"/>
    </location>
</feature>
<feature type="compositionally biased region" description="Basic and acidic residues" evidence="1">
    <location>
        <begin position="57"/>
        <end position="66"/>
    </location>
</feature>
<gene>
    <name evidence="3" type="ORF">AWC38_SpisGene21098</name>
</gene>
<comment type="caution">
    <text evidence="3">The sequence shown here is derived from an EMBL/GenBank/DDBJ whole genome shotgun (WGS) entry which is preliminary data.</text>
</comment>
<evidence type="ECO:0000256" key="2">
    <source>
        <dbReference type="SAM" id="SignalP"/>
    </source>
</evidence>
<feature type="compositionally biased region" description="Basic residues" evidence="1">
    <location>
        <begin position="75"/>
        <end position="88"/>
    </location>
</feature>
<evidence type="ECO:0000256" key="1">
    <source>
        <dbReference type="SAM" id="MobiDB-lite"/>
    </source>
</evidence>
<name>A0A2B4REP5_STYPI</name>
<organism evidence="3 4">
    <name type="scientific">Stylophora pistillata</name>
    <name type="common">Smooth cauliflower coral</name>
    <dbReference type="NCBI Taxonomy" id="50429"/>
    <lineage>
        <taxon>Eukaryota</taxon>
        <taxon>Metazoa</taxon>
        <taxon>Cnidaria</taxon>
        <taxon>Anthozoa</taxon>
        <taxon>Hexacorallia</taxon>
        <taxon>Scleractinia</taxon>
        <taxon>Astrocoeniina</taxon>
        <taxon>Pocilloporidae</taxon>
        <taxon>Stylophora</taxon>
    </lineage>
</organism>
<evidence type="ECO:0000313" key="4">
    <source>
        <dbReference type="Proteomes" id="UP000225706"/>
    </source>
</evidence>
<sequence>MRAAKIFLVAAILLINLVGTMISDGAPHHRQKLQGHGKIEEDIRLEELSIPSEEDQSDRNTERQRLIEPPGVYHNRNRPGRAVKLPKN</sequence>
<evidence type="ECO:0000313" key="3">
    <source>
        <dbReference type="EMBL" id="PFX14732.1"/>
    </source>
</evidence>
<accession>A0A2B4REP5</accession>